<dbReference type="EMBL" id="BRXU01000014">
    <property type="protein sequence ID" value="GLC55760.1"/>
    <property type="molecule type" value="Genomic_DNA"/>
</dbReference>
<evidence type="ECO:0000256" key="1">
    <source>
        <dbReference type="ARBA" id="ARBA00004141"/>
    </source>
</evidence>
<comment type="caution">
    <text evidence="7">The sequence shown here is derived from an EMBL/GenBank/DDBJ whole genome shotgun (WGS) entry which is preliminary data.</text>
</comment>
<name>A0A9W6BPZ0_9CHLO</name>
<dbReference type="Proteomes" id="UP001165080">
    <property type="component" value="Unassembled WGS sequence"/>
</dbReference>
<dbReference type="Gene3D" id="1.10.3460.10">
    <property type="entry name" value="Chlorophyll a/b binding protein domain"/>
    <property type="match status" value="1"/>
</dbReference>
<evidence type="ECO:0000313" key="7">
    <source>
        <dbReference type="EMBL" id="GLC55760.1"/>
    </source>
</evidence>
<protein>
    <submittedName>
        <fullName evidence="7">Uncharacterized protein</fullName>
    </submittedName>
</protein>
<evidence type="ECO:0000256" key="2">
    <source>
        <dbReference type="ARBA" id="ARBA00022692"/>
    </source>
</evidence>
<gene>
    <name evidence="7" type="primary">PLEST009945</name>
    <name evidence="7" type="ORF">PLESTB_001025900</name>
</gene>
<dbReference type="AlphaFoldDB" id="A0A9W6BPZ0"/>
<evidence type="ECO:0000256" key="5">
    <source>
        <dbReference type="SAM" id="MobiDB-lite"/>
    </source>
</evidence>
<keyword evidence="3 6" id="KW-1133">Transmembrane helix</keyword>
<feature type="transmembrane region" description="Helical" evidence="6">
    <location>
        <begin position="101"/>
        <end position="121"/>
    </location>
</feature>
<proteinExistence type="predicted"/>
<evidence type="ECO:0000313" key="8">
    <source>
        <dbReference type="Proteomes" id="UP001165080"/>
    </source>
</evidence>
<evidence type="ECO:0000256" key="4">
    <source>
        <dbReference type="ARBA" id="ARBA00023136"/>
    </source>
</evidence>
<keyword evidence="2 6" id="KW-0812">Transmembrane</keyword>
<feature type="transmembrane region" description="Helical" evidence="6">
    <location>
        <begin position="69"/>
        <end position="89"/>
    </location>
</feature>
<dbReference type="GO" id="GO:0009507">
    <property type="term" value="C:chloroplast"/>
    <property type="evidence" value="ECO:0007669"/>
    <property type="project" value="UniProtKB-SubCell"/>
</dbReference>
<feature type="region of interest" description="Disordered" evidence="5">
    <location>
        <begin position="1"/>
        <end position="28"/>
    </location>
</feature>
<comment type="subcellular location">
    <subcellularLocation>
        <location evidence="1">Membrane</location>
        <topology evidence="1">Multi-pass membrane protein</topology>
    </subcellularLocation>
</comment>
<keyword evidence="8" id="KW-1185">Reference proteome</keyword>
<evidence type="ECO:0000256" key="6">
    <source>
        <dbReference type="SAM" id="Phobius"/>
    </source>
</evidence>
<dbReference type="SUPFAM" id="SSF103511">
    <property type="entry name" value="Chlorophyll a-b binding protein"/>
    <property type="match status" value="2"/>
</dbReference>
<reference evidence="7 8" key="1">
    <citation type="journal article" date="2023" name="Commun. Biol.">
        <title>Reorganization of the ancestral sex-determining regions during the evolution of trioecy in Pleodorina starrii.</title>
        <authorList>
            <person name="Takahashi K."/>
            <person name="Suzuki S."/>
            <person name="Kawai-Toyooka H."/>
            <person name="Yamamoto K."/>
            <person name="Hamaji T."/>
            <person name="Ootsuki R."/>
            <person name="Yamaguchi H."/>
            <person name="Kawachi M."/>
            <person name="Higashiyama T."/>
            <person name="Nozaki H."/>
        </authorList>
    </citation>
    <scope>NUCLEOTIDE SEQUENCE [LARGE SCALE GENOMIC DNA]</scope>
    <source>
        <strain evidence="7 8">NIES-4479</strain>
    </source>
</reference>
<dbReference type="PANTHER" id="PTHR14154">
    <property type="entry name" value="UPF0041 BRAIN PROTEIN 44-RELATED"/>
    <property type="match status" value="1"/>
</dbReference>
<sequence>MLHARLSSRSATARTVRRGAIPRPTPRGLTTRVQAEKSAFAKLSDAMGMPTDEGYFGFTPFSEMWVGRWSMIGFVSSIAVEFATGKGTLAQIGLPAPSTPLLVAMIALFGGATAVGSVVTVQQLLSRKMSRTQAERYRAFLGLTKQDDWMSDNAARNMKRRPDFTSPGLDMAAIEEARRQGMPADRFLAMDDEASAQRTAEDMKATSASASVAVAEEAEARSAPAAPAPKPQVTAEQLYGLDEGKYARDVELSNGRAAMLGFLAAIMVEAATGKGIILQIIMYLKWSGLLGPMSGF</sequence>
<feature type="transmembrane region" description="Helical" evidence="6">
    <location>
        <begin position="258"/>
        <end position="284"/>
    </location>
</feature>
<accession>A0A9W6BPZ0</accession>
<evidence type="ECO:0000256" key="3">
    <source>
        <dbReference type="ARBA" id="ARBA00022989"/>
    </source>
</evidence>
<dbReference type="GO" id="GO:0016020">
    <property type="term" value="C:membrane"/>
    <property type="evidence" value="ECO:0007669"/>
    <property type="project" value="UniProtKB-SubCell"/>
</dbReference>
<feature type="compositionally biased region" description="Low complexity" evidence="5">
    <location>
        <begin position="1"/>
        <end position="14"/>
    </location>
</feature>
<dbReference type="OrthoDB" id="543868at2759"/>
<keyword evidence="4 6" id="KW-0472">Membrane</keyword>
<organism evidence="7 8">
    <name type="scientific">Pleodorina starrii</name>
    <dbReference type="NCBI Taxonomy" id="330485"/>
    <lineage>
        <taxon>Eukaryota</taxon>
        <taxon>Viridiplantae</taxon>
        <taxon>Chlorophyta</taxon>
        <taxon>core chlorophytes</taxon>
        <taxon>Chlorophyceae</taxon>
        <taxon>CS clade</taxon>
        <taxon>Chlamydomonadales</taxon>
        <taxon>Volvocaceae</taxon>
        <taxon>Pleodorina</taxon>
    </lineage>
</organism>